<evidence type="ECO:0000256" key="5">
    <source>
        <dbReference type="ARBA" id="ARBA00023163"/>
    </source>
</evidence>
<proteinExistence type="predicted"/>
<evidence type="ECO:0000256" key="1">
    <source>
        <dbReference type="ARBA" id="ARBA00022741"/>
    </source>
</evidence>
<keyword evidence="2" id="KW-0067">ATP-binding</keyword>
<dbReference type="RefSeq" id="WP_115362438.1">
    <property type="nucleotide sequence ID" value="NZ_QDKL01000003.1"/>
</dbReference>
<feature type="domain" description="Sigma-54 factor interaction" evidence="6">
    <location>
        <begin position="309"/>
        <end position="505"/>
    </location>
</feature>
<organism evidence="7 8">
    <name type="scientific">Halobacteriovorax vibrionivorans</name>
    <dbReference type="NCBI Taxonomy" id="2152716"/>
    <lineage>
        <taxon>Bacteria</taxon>
        <taxon>Pseudomonadati</taxon>
        <taxon>Bdellovibrionota</taxon>
        <taxon>Bacteriovoracia</taxon>
        <taxon>Bacteriovoracales</taxon>
        <taxon>Halobacteriovoraceae</taxon>
        <taxon>Halobacteriovorax</taxon>
    </lineage>
</organism>
<evidence type="ECO:0000313" key="7">
    <source>
        <dbReference type="EMBL" id="RZF20532.1"/>
    </source>
</evidence>
<keyword evidence="4" id="KW-0238">DNA-binding</keyword>
<evidence type="ECO:0000256" key="2">
    <source>
        <dbReference type="ARBA" id="ARBA00022840"/>
    </source>
</evidence>
<gene>
    <name evidence="7" type="ORF">DAY19_11130</name>
</gene>
<dbReference type="InterPro" id="IPR027417">
    <property type="entry name" value="P-loop_NTPase"/>
</dbReference>
<dbReference type="Gene3D" id="3.30.450.40">
    <property type="match status" value="1"/>
</dbReference>
<evidence type="ECO:0000256" key="4">
    <source>
        <dbReference type="ARBA" id="ARBA00023125"/>
    </source>
</evidence>
<keyword evidence="3" id="KW-0805">Transcription regulation</keyword>
<dbReference type="InterPro" id="IPR002078">
    <property type="entry name" value="Sigma_54_int"/>
</dbReference>
<sequence>MRYNIQNYKFFKSYRFPIHEGDKVNAEVITFERENVKTNNVQIDSINLSGLNFISTQKYSIGENVKIKIQTNRIFNNWDFELTGRIIRSFIYCEDVTKTIYGISISPDSQTTVLKYFLKDFLSHYKTAKLKDKLFQICQNKIKISKDDGVELFSLFQSLIERAFKGKLTTILSELPTIFHCENYHIYLFNSKTKDFEVDHTNSDHTLLGKTFNGLLNEAYFNKVIINKSFNDQSATGVDFDIKNILLAPLVNYNGESIGALCLSNTLSGDKFNITMLENIKIVSGLISYFYNSKNNSGLETVKNKLPNHYIFSDRSHTGLAIINTLNTIKNTRENLYIHGEAGVGKLEYAKYVCSENSLIIDFEESENQSFEFIEQVSNNGINDLIVKNIEKLSLENQAIFYNLISSLKLRIITIASNDLKALEKNDYILTDLYNHITTVKLNIPPLRLRRAEIVEIAQYYIQFECKKRDMENKKISQETINKLESAKWDINNQELHALIVKAILKLNKKADNSKQVLQIPIKERQSDTIVDSDKNSQLQEYILNTLNSCDKSVAYSKTEKIFVESLMTKKAS</sequence>
<comment type="caution">
    <text evidence="7">The sequence shown here is derived from an EMBL/GenBank/DDBJ whole genome shotgun (WGS) entry which is preliminary data.</text>
</comment>
<dbReference type="PANTHER" id="PTHR32071">
    <property type="entry name" value="TRANSCRIPTIONAL REGULATORY PROTEIN"/>
    <property type="match status" value="1"/>
</dbReference>
<name>A0ABY0ICZ5_9BACT</name>
<reference evidence="8" key="1">
    <citation type="journal article" date="2019" name="Int. J. Syst. Evol. Microbiol.">
        <title>Halobacteriovorax valvorus sp. nov., a novel prokaryotic predator isolated from coastal seawater of China.</title>
        <authorList>
            <person name="Chen M.-X."/>
        </authorList>
    </citation>
    <scope>NUCLEOTIDE SEQUENCE [LARGE SCALE GENOMIC DNA]</scope>
    <source>
        <strain evidence="8">BL9</strain>
    </source>
</reference>
<dbReference type="EMBL" id="QDKL01000003">
    <property type="protein sequence ID" value="RZF20532.1"/>
    <property type="molecule type" value="Genomic_DNA"/>
</dbReference>
<dbReference type="Pfam" id="PF14532">
    <property type="entry name" value="Sigma54_activ_2"/>
    <property type="match status" value="1"/>
</dbReference>
<accession>A0ABY0ICZ5</accession>
<dbReference type="SUPFAM" id="SSF52540">
    <property type="entry name" value="P-loop containing nucleoside triphosphate hydrolases"/>
    <property type="match status" value="1"/>
</dbReference>
<dbReference type="PROSITE" id="PS50045">
    <property type="entry name" value="SIGMA54_INTERACT_4"/>
    <property type="match status" value="1"/>
</dbReference>
<keyword evidence="5" id="KW-0804">Transcription</keyword>
<dbReference type="Gene3D" id="3.40.50.300">
    <property type="entry name" value="P-loop containing nucleotide triphosphate hydrolases"/>
    <property type="match status" value="1"/>
</dbReference>
<keyword evidence="8" id="KW-1185">Reference proteome</keyword>
<evidence type="ECO:0000313" key="8">
    <source>
        <dbReference type="Proteomes" id="UP000443582"/>
    </source>
</evidence>
<dbReference type="InterPro" id="IPR029016">
    <property type="entry name" value="GAF-like_dom_sf"/>
</dbReference>
<keyword evidence="1" id="KW-0547">Nucleotide-binding</keyword>
<dbReference type="SUPFAM" id="SSF55781">
    <property type="entry name" value="GAF domain-like"/>
    <property type="match status" value="1"/>
</dbReference>
<protein>
    <recommendedName>
        <fullName evidence="6">Sigma-54 factor interaction domain-containing protein</fullName>
    </recommendedName>
</protein>
<dbReference type="Gene3D" id="1.10.8.60">
    <property type="match status" value="1"/>
</dbReference>
<evidence type="ECO:0000256" key="3">
    <source>
        <dbReference type="ARBA" id="ARBA00023015"/>
    </source>
</evidence>
<dbReference type="Proteomes" id="UP000443582">
    <property type="component" value="Unassembled WGS sequence"/>
</dbReference>
<dbReference type="PANTHER" id="PTHR32071:SF21">
    <property type="entry name" value="TRANSCRIPTIONAL REGULATORY PROTEIN FLGR"/>
    <property type="match status" value="1"/>
</dbReference>
<evidence type="ECO:0000259" key="6">
    <source>
        <dbReference type="PROSITE" id="PS50045"/>
    </source>
</evidence>